<accession>A0ABQ1JUI9</accession>
<name>A0ABQ1JUI9_9SPHN</name>
<dbReference type="Gene3D" id="3.90.550.10">
    <property type="entry name" value="Spore Coat Polysaccharide Biosynthesis Protein SpsA, Chain A"/>
    <property type="match status" value="1"/>
</dbReference>
<evidence type="ECO:0000313" key="2">
    <source>
        <dbReference type="EMBL" id="GGB75636.1"/>
    </source>
</evidence>
<dbReference type="PANTHER" id="PTHR22916">
    <property type="entry name" value="GLYCOSYLTRANSFERASE"/>
    <property type="match status" value="1"/>
</dbReference>
<organism evidence="2 3">
    <name type="scientific">Blastomonas aquatica</name>
    <dbReference type="NCBI Taxonomy" id="1510276"/>
    <lineage>
        <taxon>Bacteria</taxon>
        <taxon>Pseudomonadati</taxon>
        <taxon>Pseudomonadota</taxon>
        <taxon>Alphaproteobacteria</taxon>
        <taxon>Sphingomonadales</taxon>
        <taxon>Sphingomonadaceae</taxon>
        <taxon>Blastomonas</taxon>
    </lineage>
</organism>
<gene>
    <name evidence="2" type="ORF">GCM10010833_33600</name>
</gene>
<reference evidence="3" key="1">
    <citation type="journal article" date="2019" name="Int. J. Syst. Evol. Microbiol.">
        <title>The Global Catalogue of Microorganisms (GCM) 10K type strain sequencing project: providing services to taxonomists for standard genome sequencing and annotation.</title>
        <authorList>
            <consortium name="The Broad Institute Genomics Platform"/>
            <consortium name="The Broad Institute Genome Sequencing Center for Infectious Disease"/>
            <person name="Wu L."/>
            <person name="Ma J."/>
        </authorList>
    </citation>
    <scope>NUCLEOTIDE SEQUENCE [LARGE SCALE GENOMIC DNA]</scope>
    <source>
        <strain evidence="3">CGMCC 1.12851</strain>
    </source>
</reference>
<proteinExistence type="predicted"/>
<comment type="caution">
    <text evidence="2">The sequence shown here is derived from an EMBL/GenBank/DDBJ whole genome shotgun (WGS) entry which is preliminary data.</text>
</comment>
<dbReference type="Pfam" id="PF00535">
    <property type="entry name" value="Glycos_transf_2"/>
    <property type="match status" value="1"/>
</dbReference>
<feature type="domain" description="Glycosyltransferase 2-like" evidence="1">
    <location>
        <begin position="12"/>
        <end position="142"/>
    </location>
</feature>
<keyword evidence="3" id="KW-1185">Reference proteome</keyword>
<sequence>MSASRSAAPQISFVVASYNSRPYLISAVRSALAQQGITLEVLIVDDGSTDGSIEDARQLAHDDDRVRLLQTTHNLGPAGARNMAIDQMRGQWYAVLDSDDLLTPGRSLALLDLAELHQADLVADNLLVFGECVSPHPLYHLSTSGSAYIMGIEEYFERSHLFGPVPSPGYMKPMIRKSVIEAHKARYNEGLRIGEDDELIVRLLASGCRYAITCEPLYHYRKHAGSISHRLSAGNAERMFIAECNVRTLVGPALASSKAYRGRWKALRRGVAFSLSIEALKQRRFASAITALARSPSALWLYRLPAIARWQKITGRV</sequence>
<dbReference type="SUPFAM" id="SSF53448">
    <property type="entry name" value="Nucleotide-diphospho-sugar transferases"/>
    <property type="match status" value="1"/>
</dbReference>
<dbReference type="InterPro" id="IPR029044">
    <property type="entry name" value="Nucleotide-diphossugar_trans"/>
</dbReference>
<dbReference type="EMBL" id="BMGD01000008">
    <property type="protein sequence ID" value="GGB75636.1"/>
    <property type="molecule type" value="Genomic_DNA"/>
</dbReference>
<protein>
    <recommendedName>
        <fullName evidence="1">Glycosyltransferase 2-like domain-containing protein</fullName>
    </recommendedName>
</protein>
<dbReference type="InterPro" id="IPR001173">
    <property type="entry name" value="Glyco_trans_2-like"/>
</dbReference>
<dbReference type="Proteomes" id="UP000614261">
    <property type="component" value="Unassembled WGS sequence"/>
</dbReference>
<dbReference type="PANTHER" id="PTHR22916:SF3">
    <property type="entry name" value="UDP-GLCNAC:BETAGAL BETA-1,3-N-ACETYLGLUCOSAMINYLTRANSFERASE-LIKE PROTEIN 1"/>
    <property type="match status" value="1"/>
</dbReference>
<evidence type="ECO:0000259" key="1">
    <source>
        <dbReference type="Pfam" id="PF00535"/>
    </source>
</evidence>
<dbReference type="CDD" id="cd00761">
    <property type="entry name" value="Glyco_tranf_GTA_type"/>
    <property type="match status" value="1"/>
</dbReference>
<evidence type="ECO:0000313" key="3">
    <source>
        <dbReference type="Proteomes" id="UP000614261"/>
    </source>
</evidence>